<dbReference type="GeneID" id="118419785"/>
<protein>
    <submittedName>
        <fullName evidence="3">cGMP-dependent 3',5'-cyclic phosphodiesterase-like</fullName>
    </submittedName>
</protein>
<feature type="chain" id="PRO_5039895487" evidence="1">
    <location>
        <begin position="27"/>
        <end position="165"/>
    </location>
</feature>
<dbReference type="Proteomes" id="UP000001554">
    <property type="component" value="Chromosome 7"/>
</dbReference>
<gene>
    <name evidence="3" type="primary">LOC118419785</name>
</gene>
<keyword evidence="1" id="KW-0732">Signal</keyword>
<feature type="non-terminal residue" evidence="3">
    <location>
        <position position="165"/>
    </location>
</feature>
<reference evidence="3" key="1">
    <citation type="journal article" date="2016" name="Genome Biol. Evol.">
        <title>Conserved non-coding elements in the most distant genera of cephalochordates: the Goldilocks principle.</title>
        <authorList>
            <person name="Yue J.X."/>
            <person name="Kozmikova I."/>
            <person name="Ono H."/>
            <person name="Nossa C.W."/>
            <person name="Kozmik Z."/>
            <person name="Putnam N.H."/>
            <person name="Yu J.K."/>
            <person name="Holland L.Z."/>
        </authorList>
    </citation>
    <scope>NUCLEOTIDE SEQUENCE</scope>
</reference>
<organism evidence="2 3">
    <name type="scientific">Branchiostoma floridae</name>
    <name type="common">Florida lancelet</name>
    <name type="synonym">Amphioxus</name>
    <dbReference type="NCBI Taxonomy" id="7739"/>
    <lineage>
        <taxon>Eukaryota</taxon>
        <taxon>Metazoa</taxon>
        <taxon>Chordata</taxon>
        <taxon>Cephalochordata</taxon>
        <taxon>Leptocardii</taxon>
        <taxon>Amphioxiformes</taxon>
        <taxon>Branchiostomatidae</taxon>
        <taxon>Branchiostoma</taxon>
    </lineage>
</organism>
<keyword evidence="2" id="KW-1185">Reference proteome</keyword>
<evidence type="ECO:0000313" key="2">
    <source>
        <dbReference type="Proteomes" id="UP000001554"/>
    </source>
</evidence>
<proteinExistence type="predicted"/>
<sequence length="165" mass="18047">MATIAVQRLLGALRGLAGWWWGHAAAETGELHSLQDALLQLSGVIDLDGLRRAVEEAIGTIIPNVHATAVYLLDLDSRQLCCHGNRLPVLPAEGIIQEAVSQQQCLTRVHPPPDDPVCRVLQLSQCEEDITVICYPVLDREGSELLAILLISCSRPTQLHYDNLS</sequence>
<dbReference type="RefSeq" id="XP_035682274.1">
    <property type="nucleotide sequence ID" value="XM_035826381.1"/>
</dbReference>
<reference evidence="3" key="3">
    <citation type="submission" date="2025-08" db="UniProtKB">
        <authorList>
            <consortium name="RefSeq"/>
        </authorList>
    </citation>
    <scope>IDENTIFICATION</scope>
</reference>
<dbReference type="KEGG" id="bfo:118419785"/>
<reference evidence="2" key="2">
    <citation type="journal article" date="2020" name="Nat. Ecol. Evol.">
        <title>Deeply conserved synteny resolves early events in vertebrate evolution.</title>
        <authorList>
            <person name="Simakov O."/>
            <person name="Marletaz F."/>
            <person name="Yue J.X."/>
            <person name="O'Connell B."/>
            <person name="Jenkins J."/>
            <person name="Brandt A."/>
            <person name="Calef R."/>
            <person name="Tung C.H."/>
            <person name="Huang T.K."/>
            <person name="Schmutz J."/>
            <person name="Satoh N."/>
            <person name="Yu J.K."/>
            <person name="Putnam N.H."/>
            <person name="Green R.E."/>
            <person name="Rokhsar D.S."/>
        </authorList>
    </citation>
    <scope>NUCLEOTIDE SEQUENCE [LARGE SCALE GENOMIC DNA]</scope>
    <source>
        <strain evidence="2">S238N-H82</strain>
    </source>
</reference>
<evidence type="ECO:0000313" key="3">
    <source>
        <dbReference type="RefSeq" id="XP_035682274.1"/>
    </source>
</evidence>
<dbReference type="AlphaFoldDB" id="A0A9J7LHK1"/>
<name>A0A9J7LHK1_BRAFL</name>
<accession>A0A9J7LHK1</accession>
<evidence type="ECO:0000256" key="1">
    <source>
        <dbReference type="SAM" id="SignalP"/>
    </source>
</evidence>
<feature type="signal peptide" evidence="1">
    <location>
        <begin position="1"/>
        <end position="26"/>
    </location>
</feature>
<dbReference type="SUPFAM" id="SSF55781">
    <property type="entry name" value="GAF domain-like"/>
    <property type="match status" value="1"/>
</dbReference>